<feature type="domain" description="HTH cro/C1-type" evidence="1">
    <location>
        <begin position="33"/>
        <end position="73"/>
    </location>
</feature>
<dbReference type="SUPFAM" id="SSF47413">
    <property type="entry name" value="lambda repressor-like DNA-binding domains"/>
    <property type="match status" value="1"/>
</dbReference>
<sequence length="187" mass="20833">MCVDGFTINNGQGIPGKDVRRMLAKTLQMMIDENLTTAKEIGELSGVSTSTVYRWISGQSQPDFDSIRLLVRHMPRKEAQEALLSVYSAGTAWQYSHMDLELDVNDDGVVDVEDALDAAINMMRNAAETLAQLRAVRNGEPMDPEKTLQQIALLNEVARNCTITQRVLVDMAEQRRKRKLKLVAPGS</sequence>
<dbReference type="GO" id="GO:0003677">
    <property type="term" value="F:DNA binding"/>
    <property type="evidence" value="ECO:0007669"/>
    <property type="project" value="InterPro"/>
</dbReference>
<dbReference type="OrthoDB" id="153391at2"/>
<gene>
    <name evidence="2" type="ORF">KS4_08560</name>
</gene>
<evidence type="ECO:0000259" key="1">
    <source>
        <dbReference type="Pfam" id="PF01381"/>
    </source>
</evidence>
<evidence type="ECO:0000313" key="3">
    <source>
        <dbReference type="Proteomes" id="UP000317369"/>
    </source>
</evidence>
<dbReference type="Gene3D" id="1.10.260.40">
    <property type="entry name" value="lambda repressor-like DNA-binding domains"/>
    <property type="match status" value="1"/>
</dbReference>
<dbReference type="Pfam" id="PF01381">
    <property type="entry name" value="HTH_3"/>
    <property type="match status" value="1"/>
</dbReference>
<dbReference type="Proteomes" id="UP000317369">
    <property type="component" value="Chromosome"/>
</dbReference>
<name>A0A517YRI0_9BACT</name>
<accession>A0A517YRI0</accession>
<dbReference type="InterPro" id="IPR010982">
    <property type="entry name" value="Lambda_DNA-bd_dom_sf"/>
</dbReference>
<dbReference type="AlphaFoldDB" id="A0A517YRI0"/>
<organism evidence="2 3">
    <name type="scientific">Poriferisphaera corsica</name>
    <dbReference type="NCBI Taxonomy" id="2528020"/>
    <lineage>
        <taxon>Bacteria</taxon>
        <taxon>Pseudomonadati</taxon>
        <taxon>Planctomycetota</taxon>
        <taxon>Phycisphaerae</taxon>
        <taxon>Phycisphaerales</taxon>
        <taxon>Phycisphaeraceae</taxon>
        <taxon>Poriferisphaera</taxon>
    </lineage>
</organism>
<dbReference type="EMBL" id="CP036425">
    <property type="protein sequence ID" value="QDU32820.1"/>
    <property type="molecule type" value="Genomic_DNA"/>
</dbReference>
<keyword evidence="3" id="KW-1185">Reference proteome</keyword>
<evidence type="ECO:0000313" key="2">
    <source>
        <dbReference type="EMBL" id="QDU32820.1"/>
    </source>
</evidence>
<proteinExistence type="predicted"/>
<dbReference type="InterPro" id="IPR001387">
    <property type="entry name" value="Cro/C1-type_HTH"/>
</dbReference>
<reference evidence="2 3" key="1">
    <citation type="submission" date="2019-02" db="EMBL/GenBank/DDBJ databases">
        <title>Deep-cultivation of Planctomycetes and their phenomic and genomic characterization uncovers novel biology.</title>
        <authorList>
            <person name="Wiegand S."/>
            <person name="Jogler M."/>
            <person name="Boedeker C."/>
            <person name="Pinto D."/>
            <person name="Vollmers J."/>
            <person name="Rivas-Marin E."/>
            <person name="Kohn T."/>
            <person name="Peeters S.H."/>
            <person name="Heuer A."/>
            <person name="Rast P."/>
            <person name="Oberbeckmann S."/>
            <person name="Bunk B."/>
            <person name="Jeske O."/>
            <person name="Meyerdierks A."/>
            <person name="Storesund J.E."/>
            <person name="Kallscheuer N."/>
            <person name="Luecker S."/>
            <person name="Lage O.M."/>
            <person name="Pohl T."/>
            <person name="Merkel B.J."/>
            <person name="Hornburger P."/>
            <person name="Mueller R.-W."/>
            <person name="Bruemmer F."/>
            <person name="Labrenz M."/>
            <person name="Spormann A.M."/>
            <person name="Op den Camp H."/>
            <person name="Overmann J."/>
            <person name="Amann R."/>
            <person name="Jetten M.S.M."/>
            <person name="Mascher T."/>
            <person name="Medema M.H."/>
            <person name="Devos D.P."/>
            <person name="Kaster A.-K."/>
            <person name="Ovreas L."/>
            <person name="Rohde M."/>
            <person name="Galperin M.Y."/>
            <person name="Jogler C."/>
        </authorList>
    </citation>
    <scope>NUCLEOTIDE SEQUENCE [LARGE SCALE GENOMIC DNA]</scope>
    <source>
        <strain evidence="2 3">KS4</strain>
    </source>
</reference>
<dbReference type="KEGG" id="pcor:KS4_08560"/>
<protein>
    <submittedName>
        <fullName evidence="2">Helix-turn-helix protein</fullName>
    </submittedName>
</protein>
<dbReference type="CDD" id="cd00093">
    <property type="entry name" value="HTH_XRE"/>
    <property type="match status" value="1"/>
</dbReference>